<comment type="similarity">
    <text evidence="1 5">Belongs to the Fmt family.</text>
</comment>
<feature type="domain" description="Formyl transferase N-terminal" evidence="6">
    <location>
        <begin position="5"/>
        <end position="183"/>
    </location>
</feature>
<dbReference type="CDD" id="cd08646">
    <property type="entry name" value="FMT_core_Met-tRNA-FMT_N"/>
    <property type="match status" value="1"/>
</dbReference>
<dbReference type="InterPro" id="IPR005794">
    <property type="entry name" value="Fmt"/>
</dbReference>
<evidence type="ECO:0000259" key="7">
    <source>
        <dbReference type="Pfam" id="PF02911"/>
    </source>
</evidence>
<dbReference type="RefSeq" id="WP_213983006.1">
    <property type="nucleotide sequence ID" value="NZ_JAFMNX010000001.1"/>
</dbReference>
<dbReference type="InterPro" id="IPR002376">
    <property type="entry name" value="Formyl_transf_N"/>
</dbReference>
<dbReference type="GO" id="GO:0004479">
    <property type="term" value="F:methionyl-tRNA formyltransferase activity"/>
    <property type="evidence" value="ECO:0007669"/>
    <property type="project" value="UniProtKB-EC"/>
</dbReference>
<dbReference type="Pfam" id="PF02911">
    <property type="entry name" value="Formyl_trans_C"/>
    <property type="match status" value="1"/>
</dbReference>
<feature type="binding site" evidence="5">
    <location>
        <begin position="112"/>
        <end position="115"/>
    </location>
    <ligand>
        <name>(6S)-5,6,7,8-tetrahydrofolate</name>
        <dbReference type="ChEBI" id="CHEBI:57453"/>
    </ligand>
</feature>
<dbReference type="PANTHER" id="PTHR11138:SF5">
    <property type="entry name" value="METHIONYL-TRNA FORMYLTRANSFERASE, MITOCHONDRIAL"/>
    <property type="match status" value="1"/>
</dbReference>
<dbReference type="InterPro" id="IPR036477">
    <property type="entry name" value="Formyl_transf_N_sf"/>
</dbReference>
<comment type="function">
    <text evidence="5">Attaches a formyl group to the free amino group of methionyl-tRNA(fMet). The formyl group appears to play a dual role in the initiator identity of N-formylmethionyl-tRNA by promoting its recognition by IF2 and preventing the misappropriation of this tRNA by the elongation apparatus.</text>
</comment>
<evidence type="ECO:0000256" key="3">
    <source>
        <dbReference type="ARBA" id="ARBA00022679"/>
    </source>
</evidence>
<dbReference type="SUPFAM" id="SSF53328">
    <property type="entry name" value="Formyltransferase"/>
    <property type="match status" value="1"/>
</dbReference>
<dbReference type="EC" id="2.1.2.9" evidence="2 5"/>
<evidence type="ECO:0000256" key="1">
    <source>
        <dbReference type="ARBA" id="ARBA00010699"/>
    </source>
</evidence>
<protein>
    <recommendedName>
        <fullName evidence="2 5">Methionyl-tRNA formyltransferase</fullName>
        <ecNumber evidence="2 5">2.1.2.9</ecNumber>
    </recommendedName>
</protein>
<evidence type="ECO:0000256" key="4">
    <source>
        <dbReference type="ARBA" id="ARBA00022917"/>
    </source>
</evidence>
<dbReference type="Proteomes" id="UP001297272">
    <property type="component" value="Unassembled WGS sequence"/>
</dbReference>
<feature type="domain" description="Formyl transferase C-terminal" evidence="7">
    <location>
        <begin position="206"/>
        <end position="303"/>
    </location>
</feature>
<gene>
    <name evidence="5" type="primary">fmt</name>
    <name evidence="8" type="ORF">JYU29_01450</name>
</gene>
<dbReference type="CDD" id="cd08704">
    <property type="entry name" value="Met_tRNA_FMT_C"/>
    <property type="match status" value="1"/>
</dbReference>
<comment type="catalytic activity">
    <reaction evidence="5">
        <text>L-methionyl-tRNA(fMet) + (6R)-10-formyltetrahydrofolate = N-formyl-L-methionyl-tRNA(fMet) + (6S)-5,6,7,8-tetrahydrofolate + H(+)</text>
        <dbReference type="Rhea" id="RHEA:24380"/>
        <dbReference type="Rhea" id="RHEA-COMP:9952"/>
        <dbReference type="Rhea" id="RHEA-COMP:9953"/>
        <dbReference type="ChEBI" id="CHEBI:15378"/>
        <dbReference type="ChEBI" id="CHEBI:57453"/>
        <dbReference type="ChEBI" id="CHEBI:78530"/>
        <dbReference type="ChEBI" id="CHEBI:78844"/>
        <dbReference type="ChEBI" id="CHEBI:195366"/>
        <dbReference type="EC" id="2.1.2.9"/>
    </reaction>
</comment>
<evidence type="ECO:0000313" key="8">
    <source>
        <dbReference type="EMBL" id="MBS9719348.1"/>
    </source>
</evidence>
<evidence type="ECO:0000256" key="5">
    <source>
        <dbReference type="HAMAP-Rule" id="MF_00182"/>
    </source>
</evidence>
<proteinExistence type="inferred from homology"/>
<keyword evidence="3 5" id="KW-0808">Transferase</keyword>
<evidence type="ECO:0000313" key="9">
    <source>
        <dbReference type="Proteomes" id="UP001297272"/>
    </source>
</evidence>
<dbReference type="NCBIfam" id="TIGR00460">
    <property type="entry name" value="fmt"/>
    <property type="match status" value="1"/>
</dbReference>
<organism evidence="8 9">
    <name type="scientific">Tianweitania aestuarii</name>
    <dbReference type="NCBI Taxonomy" id="2814886"/>
    <lineage>
        <taxon>Bacteria</taxon>
        <taxon>Pseudomonadati</taxon>
        <taxon>Pseudomonadota</taxon>
        <taxon>Alphaproteobacteria</taxon>
        <taxon>Hyphomicrobiales</taxon>
        <taxon>Phyllobacteriaceae</taxon>
        <taxon>Tianweitania</taxon>
    </lineage>
</organism>
<dbReference type="PANTHER" id="PTHR11138">
    <property type="entry name" value="METHIONYL-TRNA FORMYLTRANSFERASE"/>
    <property type="match status" value="1"/>
</dbReference>
<dbReference type="InterPro" id="IPR044135">
    <property type="entry name" value="Met-tRNA-FMT_C"/>
</dbReference>
<name>A0ABS5RQM8_9HYPH</name>
<evidence type="ECO:0000256" key="2">
    <source>
        <dbReference type="ARBA" id="ARBA00012261"/>
    </source>
</evidence>
<dbReference type="InterPro" id="IPR005793">
    <property type="entry name" value="Formyl_trans_C"/>
</dbReference>
<sequence>MALRLIFMGTPVFSAATLEAIAEAGHVISAVYTQPPRPAGRRGLELVASPVQTVAERLGFEVRSPVSLKSESEQAAFAELKADVAVVVAYGLLLPMPILLGTRLGCFNGHASLLPRWRGAAPIQRAIMAGDAQTGMMIMKMDEGLDTGPICLEQRVPITPEMTAGDLHDRLMQVGAPLMVDALKQLEAGTLPMRSQPAEGTTYAAKISKTETRIDWTRAASEIDATIRGLAPFPGAWCEVELGGKVERLKLLRSVKADGSGAPGTIFDGDGLVACGDGAVRLIEVQKAGGKPMAARDFLSGHRFGAGTRLV</sequence>
<comment type="caution">
    <text evidence="8">The sequence shown here is derived from an EMBL/GenBank/DDBJ whole genome shotgun (WGS) entry which is preliminary data.</text>
</comment>
<evidence type="ECO:0000259" key="6">
    <source>
        <dbReference type="Pfam" id="PF00551"/>
    </source>
</evidence>
<keyword evidence="4 5" id="KW-0648">Protein biosynthesis</keyword>
<dbReference type="HAMAP" id="MF_00182">
    <property type="entry name" value="Formyl_trans"/>
    <property type="match status" value="1"/>
</dbReference>
<dbReference type="InterPro" id="IPR011034">
    <property type="entry name" value="Formyl_transferase-like_C_sf"/>
</dbReference>
<dbReference type="Pfam" id="PF00551">
    <property type="entry name" value="Formyl_trans_N"/>
    <property type="match status" value="1"/>
</dbReference>
<dbReference type="SUPFAM" id="SSF50486">
    <property type="entry name" value="FMT C-terminal domain-like"/>
    <property type="match status" value="1"/>
</dbReference>
<dbReference type="InterPro" id="IPR041711">
    <property type="entry name" value="Met-tRNA-FMT_N"/>
</dbReference>
<dbReference type="Gene3D" id="3.40.50.12230">
    <property type="match status" value="1"/>
</dbReference>
<reference evidence="8 9" key="1">
    <citation type="submission" date="2021-03" db="EMBL/GenBank/DDBJ databases">
        <title>Tianweitania aestuarii sp. nov., isolated from a tidal flat.</title>
        <authorList>
            <person name="Park S."/>
            <person name="Yoon J.-H."/>
        </authorList>
    </citation>
    <scope>NUCLEOTIDE SEQUENCE [LARGE SCALE GENOMIC DNA]</scope>
    <source>
        <strain evidence="8 9">BSSL-BM11</strain>
    </source>
</reference>
<keyword evidence="9" id="KW-1185">Reference proteome</keyword>
<accession>A0ABS5RQM8</accession>
<dbReference type="EMBL" id="JAFMNX010000001">
    <property type="protein sequence ID" value="MBS9719348.1"/>
    <property type="molecule type" value="Genomic_DNA"/>
</dbReference>